<name>A0AB73IL30_9BURK</name>
<protein>
    <submittedName>
        <fullName evidence="2">Uncharacterized protein</fullName>
    </submittedName>
</protein>
<dbReference type="EMBL" id="JAURTK010000012">
    <property type="protein sequence ID" value="MDP9650713.1"/>
    <property type="molecule type" value="Genomic_DNA"/>
</dbReference>
<gene>
    <name evidence="2" type="ORF">J2793_006187</name>
</gene>
<sequence length="35" mass="3809">MNAHAYGMPESGSKTHAASQKTAARNSYIGLKWLM</sequence>
<evidence type="ECO:0000313" key="3">
    <source>
        <dbReference type="Proteomes" id="UP001229486"/>
    </source>
</evidence>
<feature type="region of interest" description="Disordered" evidence="1">
    <location>
        <begin position="1"/>
        <end position="21"/>
    </location>
</feature>
<organism evidence="2 3">
    <name type="scientific">Paraburkholderia caledonica</name>
    <dbReference type="NCBI Taxonomy" id="134536"/>
    <lineage>
        <taxon>Bacteria</taxon>
        <taxon>Pseudomonadati</taxon>
        <taxon>Pseudomonadota</taxon>
        <taxon>Betaproteobacteria</taxon>
        <taxon>Burkholderiales</taxon>
        <taxon>Burkholderiaceae</taxon>
        <taxon>Paraburkholderia</taxon>
    </lineage>
</organism>
<dbReference type="AlphaFoldDB" id="A0AB73IL30"/>
<accession>A0AB73IL30</accession>
<reference evidence="2" key="1">
    <citation type="submission" date="2023-07" db="EMBL/GenBank/DDBJ databases">
        <title>Sorghum-associated microbial communities from plants grown in Nebraska, USA.</title>
        <authorList>
            <person name="Schachtman D."/>
        </authorList>
    </citation>
    <scope>NUCLEOTIDE SEQUENCE</scope>
    <source>
        <strain evidence="2">DS1061</strain>
    </source>
</reference>
<evidence type="ECO:0000256" key="1">
    <source>
        <dbReference type="SAM" id="MobiDB-lite"/>
    </source>
</evidence>
<evidence type="ECO:0000313" key="2">
    <source>
        <dbReference type="EMBL" id="MDP9650713.1"/>
    </source>
</evidence>
<feature type="compositionally biased region" description="Polar residues" evidence="1">
    <location>
        <begin position="12"/>
        <end position="21"/>
    </location>
</feature>
<dbReference type="Proteomes" id="UP001229486">
    <property type="component" value="Unassembled WGS sequence"/>
</dbReference>
<comment type="caution">
    <text evidence="2">The sequence shown here is derived from an EMBL/GenBank/DDBJ whole genome shotgun (WGS) entry which is preliminary data.</text>
</comment>
<proteinExistence type="predicted"/>